<dbReference type="Gene3D" id="3.30.1370.60">
    <property type="entry name" value="Hypothetical oxidoreductase yiak, domain 2"/>
    <property type="match status" value="1"/>
</dbReference>
<dbReference type="Proteomes" id="UP001329430">
    <property type="component" value="Chromosome 6"/>
</dbReference>
<evidence type="ECO:0008006" key="5">
    <source>
        <dbReference type="Google" id="ProtNLM"/>
    </source>
</evidence>
<name>A0AAN7ZG70_9COLE</name>
<accession>A0AAN7ZG70</accession>
<dbReference type="EMBL" id="JAVRBK010000006">
    <property type="protein sequence ID" value="KAK5642467.1"/>
    <property type="molecule type" value="Genomic_DNA"/>
</dbReference>
<organism evidence="3 4">
    <name type="scientific">Pyrocoelia pectoralis</name>
    <dbReference type="NCBI Taxonomy" id="417401"/>
    <lineage>
        <taxon>Eukaryota</taxon>
        <taxon>Metazoa</taxon>
        <taxon>Ecdysozoa</taxon>
        <taxon>Arthropoda</taxon>
        <taxon>Hexapoda</taxon>
        <taxon>Insecta</taxon>
        <taxon>Pterygota</taxon>
        <taxon>Neoptera</taxon>
        <taxon>Endopterygota</taxon>
        <taxon>Coleoptera</taxon>
        <taxon>Polyphaga</taxon>
        <taxon>Elateriformia</taxon>
        <taxon>Elateroidea</taxon>
        <taxon>Lampyridae</taxon>
        <taxon>Lampyrinae</taxon>
        <taxon>Pyrocoelia</taxon>
    </lineage>
</organism>
<keyword evidence="4" id="KW-1185">Reference proteome</keyword>
<dbReference type="AlphaFoldDB" id="A0AAN7ZG70"/>
<evidence type="ECO:0000256" key="1">
    <source>
        <dbReference type="ARBA" id="ARBA00006056"/>
    </source>
</evidence>
<dbReference type="InterPro" id="IPR043144">
    <property type="entry name" value="Mal/L-sulf/L-lact_DH-like_ah"/>
</dbReference>
<evidence type="ECO:0000313" key="4">
    <source>
        <dbReference type="Proteomes" id="UP001329430"/>
    </source>
</evidence>
<dbReference type="PANTHER" id="PTHR11091">
    <property type="entry name" value="OXIDOREDUCTASE-RELATED"/>
    <property type="match status" value="1"/>
</dbReference>
<comment type="similarity">
    <text evidence="1">Belongs to the LDH2/MDH2 oxidoreductase family.</text>
</comment>
<dbReference type="GO" id="GO:0016491">
    <property type="term" value="F:oxidoreductase activity"/>
    <property type="evidence" value="ECO:0007669"/>
    <property type="project" value="UniProtKB-KW"/>
</dbReference>
<dbReference type="InterPro" id="IPR036111">
    <property type="entry name" value="Mal/L-sulfo/L-lacto_DH-like_sf"/>
</dbReference>
<gene>
    <name evidence="3" type="ORF">RI129_008634</name>
</gene>
<comment type="caution">
    <text evidence="3">The sequence shown here is derived from an EMBL/GenBank/DDBJ whole genome shotgun (WGS) entry which is preliminary data.</text>
</comment>
<reference evidence="3 4" key="1">
    <citation type="journal article" date="2024" name="Insects">
        <title>An Improved Chromosome-Level Genome Assembly of the Firefly Pyrocoelia pectoralis.</title>
        <authorList>
            <person name="Fu X."/>
            <person name="Meyer-Rochow V.B."/>
            <person name="Ballantyne L."/>
            <person name="Zhu X."/>
        </authorList>
    </citation>
    <scope>NUCLEOTIDE SEQUENCE [LARGE SCALE GENOMIC DNA]</scope>
    <source>
        <strain evidence="3">XCY_ONT2</strain>
    </source>
</reference>
<sequence length="395" mass="43119">MAVPLFRIFAVRPTFCFTQILSESNRVHLLKMSTSEENSETPLIPLKEGRRFIVECLQAVGTPQKHAEAQADLLIEADYRGHFSHGMNRLQMYINDITSKTCDAKAVPKILQETPATAWVDGQNGLGAVVGNFCMDLAIKKAQTVGVGWVCAKESNHYGIAGMYAMQAMRQGLLGMSFTNSSPFMCPTRCKKAALGTNPLSLATPSKNDDNFVLDMATTSVAVGKIEIQRRKEKDAPIPEGWAQDHEGKITTDANVAYDAGLLMPLGGSEVHSGYKGFGLGMLVEIFCGILAGSNYGTNIRKWGNSIDKANLGQCFIAVDPKCFAPGFEDRMSDLMDTIRNCEPVDPSKPVLIAGDPERNHMKFVDSVGGVRYVKNQINTCKQLAEKLCVKPLNS</sequence>
<dbReference type="PANTHER" id="PTHR11091:SF0">
    <property type="entry name" value="MALATE DEHYDROGENASE"/>
    <property type="match status" value="1"/>
</dbReference>
<evidence type="ECO:0000256" key="2">
    <source>
        <dbReference type="ARBA" id="ARBA00023002"/>
    </source>
</evidence>
<dbReference type="Pfam" id="PF02615">
    <property type="entry name" value="Ldh_2"/>
    <property type="match status" value="1"/>
</dbReference>
<evidence type="ECO:0000313" key="3">
    <source>
        <dbReference type="EMBL" id="KAK5642467.1"/>
    </source>
</evidence>
<proteinExistence type="inferred from homology"/>
<dbReference type="SUPFAM" id="SSF89733">
    <property type="entry name" value="L-sulfolactate dehydrogenase-like"/>
    <property type="match status" value="1"/>
</dbReference>
<dbReference type="Gene3D" id="1.10.1530.10">
    <property type="match status" value="1"/>
</dbReference>
<keyword evidence="2" id="KW-0560">Oxidoreductase</keyword>
<protein>
    <recommendedName>
        <fullName evidence="5">Malate dehydrogenase</fullName>
    </recommendedName>
</protein>
<dbReference type="InterPro" id="IPR043143">
    <property type="entry name" value="Mal/L-sulf/L-lact_DH-like_NADP"/>
</dbReference>
<dbReference type="InterPro" id="IPR003767">
    <property type="entry name" value="Malate/L-lactate_DH-like"/>
</dbReference>